<evidence type="ECO:0000259" key="2">
    <source>
        <dbReference type="Pfam" id="PF00534"/>
    </source>
</evidence>
<dbReference type="EMBL" id="CATZAZ010000018">
    <property type="protein sequence ID" value="CAJ0808089.1"/>
    <property type="molecule type" value="Genomic_DNA"/>
</dbReference>
<dbReference type="PANTHER" id="PTHR46401">
    <property type="entry name" value="GLYCOSYLTRANSFERASE WBBK-RELATED"/>
    <property type="match status" value="1"/>
</dbReference>
<evidence type="ECO:0000313" key="4">
    <source>
        <dbReference type="EMBL" id="CAJ0785772.1"/>
    </source>
</evidence>
<dbReference type="InterPro" id="IPR001296">
    <property type="entry name" value="Glyco_trans_1"/>
</dbReference>
<dbReference type="CDD" id="cd03801">
    <property type="entry name" value="GT4_PimA-like"/>
    <property type="match status" value="1"/>
</dbReference>
<organism evidence="5 6">
    <name type="scientific">Ralstonia thomasii</name>
    <dbReference type="NCBI Taxonomy" id="3058596"/>
    <lineage>
        <taxon>Bacteria</taxon>
        <taxon>Pseudomonadati</taxon>
        <taxon>Pseudomonadota</taxon>
        <taxon>Betaproteobacteria</taxon>
        <taxon>Burkholderiales</taxon>
        <taxon>Burkholderiaceae</taxon>
        <taxon>Ralstonia</taxon>
    </lineage>
</organism>
<feature type="domain" description="Glycosyl transferase family 1" evidence="2">
    <location>
        <begin position="616"/>
        <end position="784"/>
    </location>
</feature>
<dbReference type="CDD" id="cd03809">
    <property type="entry name" value="GT4_MtfB-like"/>
    <property type="match status" value="2"/>
</dbReference>
<proteinExistence type="predicted"/>
<dbReference type="Pfam" id="PF13439">
    <property type="entry name" value="Glyco_transf_4"/>
    <property type="match status" value="1"/>
</dbReference>
<sequence length="1398" mass="156187">MRIVIDLQACQTAGSRNRGIGRYSMALAQAMVKNGSKHDFWLALNGHYLNTIEPIRAAFEGLIPQDHICTFEVTTPVADIDAANTWRRQVSERMREAFIADLQPDFVHVSSLFEGLVEDAVTSIGHLDQITPHAVTLYDLIPLLNPKPYLENATVRDWYYRKLQFAKRSDLLLAISESSRQEGIHALQLPPERVFNISTAIDSSFRPVVLGDAAKSSLRLRYGLKERFLMYTGGIDHRKNIEGLIAAYAMLPAELRRDNQLAIVCSIQQADRDRLSALCLKEGLANNEVVFTGYVPEDDLLGLYNLCTLFVFPSLHEGFGLPALEAMACGAATIGANNSSIPEVIGRDDALFDARTPRHIAAKIAAVLQDEAFRATLREHGLKQASKFSWDNSAKSALAAMEAAAEMCDVARTFVVSKPLRARLAYVSPMPPAKTGIADYSAELLPELTRYYDIDVVVDQPEVSDPWVCSNLAIRDFDWFDRNAKQFDRIVYNFGNSHFHEKMFGLLERHPGTVVLHDFYLSHLQQWRQHQHQWPGYFSRSLLTSHGYRALIEHVDDENDSVVWRYPANFDIFARASGVIVHSQFAFAAAEQFYGNASIREMEHIHQLRAIPQVDRQSARMQLGFDDDDFVICSFGMLGPIKLNQRLLTAFLNSSLAKDPKCRLVFVGSNDAGAYGKEIEQCIKESGCEDRIVITGFLPPDLFNAYLCGGDAAVQLRTQTRGETSRAALDCMAHGLPLIFNAHGTMAEFPDDAAIKISDEFEDRELVLALERLRKSKTTGERLRARALALVREQHAPAKVGHRFYTTVEKFARYGSKARAQRLTEAIGNLTDVATSDDDLCTTARNLNINTPSLRQRELLVDISVLVQVDAKSGIQRVVRSILSQLLRNPPPGYRVEPIYSTQEGAWLGYRYARQYTLAMLGHTDPTVTDDVVEPYRGDTFLGLDLTLHRASRMADIGFYSRWRARGVGIHFVVYDLLPLLHSQHFESGVTESFDSWVDAITAVSDSLICISRTVAEELHEWLYLSRVKRDRALGIGWFHLGADVEASIPTKGMPEDSTNVLANLVKRQTILMVGTLEPRKGQGQALAAFEHLWEQGVQANLVIVGKQGWLVEKLAEQLRNHPERGQRLFWLDSVSDEYLQAIYANSSALLAASEAEGFGLPLIEAAQFGIPIIARDIPVFREVAGEHAFYFSGNGPAELSARLSVWLKKHQRGEVPQSKNMPWQTWSESARQLMSVVSNRRWAFEWMPDRTPRFRGSSSSLRSQVGKKEGGLVRTTGQAGYLLFGPFLPLQSGQYVIRVWGSVRAPGRAKLDICIDSGTTILAEATLPKQVASAKPVELIPPIAVSLLNGCHDLEVRLWVSEDSEIEVSRIDISTCIDKKIKKEESDCNTADSPLSV</sequence>
<evidence type="ECO:0000256" key="1">
    <source>
        <dbReference type="ARBA" id="ARBA00022679"/>
    </source>
</evidence>
<dbReference type="Proteomes" id="UP001189756">
    <property type="component" value="Unassembled WGS sequence"/>
</dbReference>
<reference evidence="5 7" key="1">
    <citation type="submission" date="2023-07" db="EMBL/GenBank/DDBJ databases">
        <authorList>
            <person name="Peeters C."/>
        </authorList>
    </citation>
    <scope>NUCLEOTIDE SEQUENCE</scope>
    <source>
        <strain evidence="4 7">LMG 18095</strain>
        <strain evidence="5">R-77560</strain>
    </source>
</reference>
<keyword evidence="5" id="KW-0328">Glycosyltransferase</keyword>
<evidence type="ECO:0000313" key="6">
    <source>
        <dbReference type="Proteomes" id="UP001189756"/>
    </source>
</evidence>
<evidence type="ECO:0000313" key="7">
    <source>
        <dbReference type="Proteomes" id="UP001189773"/>
    </source>
</evidence>
<evidence type="ECO:0000313" key="5">
    <source>
        <dbReference type="EMBL" id="CAJ0808089.1"/>
    </source>
</evidence>
<name>A0AAD2BUA6_9RALS</name>
<feature type="domain" description="Glycosyltransferase subfamily 4-like N-terminal" evidence="3">
    <location>
        <begin position="19"/>
        <end position="204"/>
    </location>
</feature>
<keyword evidence="7" id="KW-1185">Reference proteome</keyword>
<evidence type="ECO:0000259" key="3">
    <source>
        <dbReference type="Pfam" id="PF13439"/>
    </source>
</evidence>
<dbReference type="EMBL" id="CATZAR010000002">
    <property type="protein sequence ID" value="CAJ0785772.1"/>
    <property type="molecule type" value="Genomic_DNA"/>
</dbReference>
<dbReference type="EC" id="2.4.1.250" evidence="5"/>
<feature type="domain" description="Glycosyl transferase family 1" evidence="2">
    <location>
        <begin position="1066"/>
        <end position="1211"/>
    </location>
</feature>
<dbReference type="GO" id="GO:0009103">
    <property type="term" value="P:lipopolysaccharide biosynthetic process"/>
    <property type="evidence" value="ECO:0007669"/>
    <property type="project" value="TreeGrafter"/>
</dbReference>
<dbReference type="Gene3D" id="3.40.50.2000">
    <property type="entry name" value="Glycogen Phosphorylase B"/>
    <property type="match status" value="4"/>
</dbReference>
<dbReference type="Proteomes" id="UP001189773">
    <property type="component" value="Unassembled WGS sequence"/>
</dbReference>
<keyword evidence="1 5" id="KW-0808">Transferase</keyword>
<dbReference type="Pfam" id="PF00534">
    <property type="entry name" value="Glycos_transf_1"/>
    <property type="match status" value="3"/>
</dbReference>
<protein>
    <submittedName>
        <fullName evidence="5">D-inositol-3-phosphate glycosyltransferase</fullName>
        <ecNumber evidence="5">2.4.1.250</ecNumber>
    </submittedName>
</protein>
<dbReference type="PANTHER" id="PTHR46401:SF2">
    <property type="entry name" value="GLYCOSYLTRANSFERASE WBBK-RELATED"/>
    <property type="match status" value="1"/>
</dbReference>
<accession>A0AAD2BUA6</accession>
<dbReference type="InterPro" id="IPR028098">
    <property type="entry name" value="Glyco_trans_4-like_N"/>
</dbReference>
<dbReference type="SUPFAM" id="SSF53756">
    <property type="entry name" value="UDP-Glycosyltransferase/glycogen phosphorylase"/>
    <property type="match status" value="3"/>
</dbReference>
<comment type="caution">
    <text evidence="5">The sequence shown here is derived from an EMBL/GenBank/DDBJ whole genome shotgun (WGS) entry which is preliminary data.</text>
</comment>
<dbReference type="GO" id="GO:0102710">
    <property type="term" value="F:D-inositol-3-phosphate glycosyltransferase activity"/>
    <property type="evidence" value="ECO:0007669"/>
    <property type="project" value="UniProtKB-EC"/>
</dbReference>
<feature type="domain" description="Glycosyl transferase family 1" evidence="2">
    <location>
        <begin position="225"/>
        <end position="382"/>
    </location>
</feature>
<gene>
    <name evidence="5" type="primary">mshA_6</name>
    <name evidence="4" type="synonym">mshA_3</name>
    <name evidence="4" type="ORF">LMG18095_01363</name>
    <name evidence="5" type="ORF">R77560_04669</name>
</gene>